<organism evidence="8 9">
    <name type="scientific">Candidatus Mycosynbacter amalyticus</name>
    <dbReference type="NCBI Taxonomy" id="2665156"/>
    <lineage>
        <taxon>Bacteria</taxon>
        <taxon>Candidatus Saccharimonadota</taxon>
        <taxon>Candidatus Saccharimonadota incertae sedis</taxon>
        <taxon>Candidatus Mycosynbacter</taxon>
    </lineage>
</organism>
<accession>A0A857MK85</accession>
<evidence type="ECO:0000313" key="8">
    <source>
        <dbReference type="EMBL" id="QHN42548.1"/>
    </source>
</evidence>
<sequence>MKARVRHFYDKTHWFSDEDAWMLFRLAAFTEAVGWTLLISAVISRKLGMPGADIFVSIAGTLHGVFFLSFFCLLLATARSMEWGMWRLGSGLVAGNVPYGSVVFERIMRWHRRKYPVVVTAPVGYDED</sequence>
<protein>
    <submittedName>
        <fullName evidence="8">DUF3817 domain-containing protein</fullName>
    </submittedName>
</protein>
<dbReference type="GO" id="GO:0005886">
    <property type="term" value="C:plasma membrane"/>
    <property type="evidence" value="ECO:0007669"/>
    <property type="project" value="UniProtKB-SubCell"/>
</dbReference>
<dbReference type="RefSeq" id="WP_260763938.1">
    <property type="nucleotide sequence ID" value="NZ_CP045921.1"/>
</dbReference>
<keyword evidence="3 6" id="KW-0812">Transmembrane</keyword>
<dbReference type="Proteomes" id="UP001059824">
    <property type="component" value="Chromosome"/>
</dbReference>
<dbReference type="EMBL" id="CP045921">
    <property type="protein sequence ID" value="QHN42548.1"/>
    <property type="molecule type" value="Genomic_DNA"/>
</dbReference>
<feature type="transmembrane region" description="Helical" evidence="6">
    <location>
        <begin position="20"/>
        <end position="43"/>
    </location>
</feature>
<dbReference type="NCBIfam" id="TIGR03954">
    <property type="entry name" value="integ_memb_HG"/>
    <property type="match status" value="1"/>
</dbReference>
<keyword evidence="9" id="KW-1185">Reference proteome</keyword>
<evidence type="ECO:0000256" key="2">
    <source>
        <dbReference type="ARBA" id="ARBA00022475"/>
    </source>
</evidence>
<evidence type="ECO:0000256" key="6">
    <source>
        <dbReference type="SAM" id="Phobius"/>
    </source>
</evidence>
<evidence type="ECO:0000256" key="4">
    <source>
        <dbReference type="ARBA" id="ARBA00022989"/>
    </source>
</evidence>
<feature type="transmembrane region" description="Helical" evidence="6">
    <location>
        <begin position="55"/>
        <end position="78"/>
    </location>
</feature>
<dbReference type="KEGG" id="mama:GII36_01630"/>
<keyword evidence="4 6" id="KW-1133">Transmembrane helix</keyword>
<reference evidence="8" key="1">
    <citation type="journal article" date="2021" name="Nat. Microbiol.">
        <title>Cocultivation of an ultrasmall environmental parasitic bacterium with lytic ability against bacteria associated with wastewater foams.</title>
        <authorList>
            <person name="Batinovic S."/>
            <person name="Rose J.J.A."/>
            <person name="Ratcliffe J."/>
            <person name="Seviour R.J."/>
            <person name="Petrovski S."/>
        </authorList>
    </citation>
    <scope>NUCLEOTIDE SEQUENCE</scope>
    <source>
        <strain evidence="8">JR1</strain>
    </source>
</reference>
<gene>
    <name evidence="8" type="ORF">GII36_01630</name>
</gene>
<dbReference type="InterPro" id="IPR023845">
    <property type="entry name" value="DUF3817_TM"/>
</dbReference>
<feature type="domain" description="DUF3817" evidence="7">
    <location>
        <begin position="23"/>
        <end position="108"/>
    </location>
</feature>
<proteinExistence type="predicted"/>
<name>A0A857MK85_9BACT</name>
<comment type="subcellular location">
    <subcellularLocation>
        <location evidence="1">Cell membrane</location>
        <topology evidence="1">Multi-pass membrane protein</topology>
    </subcellularLocation>
</comment>
<keyword evidence="5 6" id="KW-0472">Membrane</keyword>
<evidence type="ECO:0000256" key="5">
    <source>
        <dbReference type="ARBA" id="ARBA00023136"/>
    </source>
</evidence>
<dbReference type="AlphaFoldDB" id="A0A857MK85"/>
<evidence type="ECO:0000256" key="3">
    <source>
        <dbReference type="ARBA" id="ARBA00022692"/>
    </source>
</evidence>
<evidence type="ECO:0000256" key="1">
    <source>
        <dbReference type="ARBA" id="ARBA00004651"/>
    </source>
</evidence>
<keyword evidence="2" id="KW-1003">Cell membrane</keyword>
<dbReference type="Pfam" id="PF12823">
    <property type="entry name" value="DUF3817"/>
    <property type="match status" value="1"/>
</dbReference>
<evidence type="ECO:0000259" key="7">
    <source>
        <dbReference type="Pfam" id="PF12823"/>
    </source>
</evidence>
<evidence type="ECO:0000313" key="9">
    <source>
        <dbReference type="Proteomes" id="UP001059824"/>
    </source>
</evidence>